<name>A0ABV9XI75_9ACTN</name>
<accession>A0ABV9XI75</accession>
<sequence length="141" mass="15154">MAWDEWEQAKQDAAATRTRLNQLPPGADGRAPSPRADLVVHDDVLGALGDLARRLRDQVSRDGDHARVATSEAATELTADGLDTGGGLRAVHDAWITKLATLKDACAHISNHLDYSRATHRQDDHKIATDMSVSGIGNAIK</sequence>
<comment type="caution">
    <text evidence="2">The sequence shown here is derived from an EMBL/GenBank/DDBJ whole genome shotgun (WGS) entry which is preliminary data.</text>
</comment>
<feature type="region of interest" description="Disordered" evidence="1">
    <location>
        <begin position="59"/>
        <end position="83"/>
    </location>
</feature>
<dbReference type="RefSeq" id="WP_345691294.1">
    <property type="nucleotide sequence ID" value="NZ_BAABIT010000001.1"/>
</dbReference>
<dbReference type="EMBL" id="JBHSJD010000017">
    <property type="protein sequence ID" value="MFC5024717.1"/>
    <property type="molecule type" value="Genomic_DNA"/>
</dbReference>
<evidence type="ECO:0000313" key="3">
    <source>
        <dbReference type="Proteomes" id="UP001595829"/>
    </source>
</evidence>
<gene>
    <name evidence="2" type="ORF">ACFPM3_21565</name>
</gene>
<feature type="region of interest" description="Disordered" evidence="1">
    <location>
        <begin position="1"/>
        <end position="35"/>
    </location>
</feature>
<dbReference type="Proteomes" id="UP001595829">
    <property type="component" value="Unassembled WGS sequence"/>
</dbReference>
<reference evidence="3" key="1">
    <citation type="journal article" date="2019" name="Int. J. Syst. Evol. Microbiol.">
        <title>The Global Catalogue of Microorganisms (GCM) 10K type strain sequencing project: providing services to taxonomists for standard genome sequencing and annotation.</title>
        <authorList>
            <consortium name="The Broad Institute Genomics Platform"/>
            <consortium name="The Broad Institute Genome Sequencing Center for Infectious Disease"/>
            <person name="Wu L."/>
            <person name="Ma J."/>
        </authorList>
    </citation>
    <scope>NUCLEOTIDE SEQUENCE [LARGE SCALE GENOMIC DNA]</scope>
    <source>
        <strain evidence="3">CGMCC 4.1648</strain>
    </source>
</reference>
<evidence type="ECO:0000313" key="2">
    <source>
        <dbReference type="EMBL" id="MFC5024717.1"/>
    </source>
</evidence>
<organism evidence="2 3">
    <name type="scientific">Streptomyces coeruleoprunus</name>
    <dbReference type="NCBI Taxonomy" id="285563"/>
    <lineage>
        <taxon>Bacteria</taxon>
        <taxon>Bacillati</taxon>
        <taxon>Actinomycetota</taxon>
        <taxon>Actinomycetes</taxon>
        <taxon>Kitasatosporales</taxon>
        <taxon>Streptomycetaceae</taxon>
        <taxon>Streptomyces</taxon>
    </lineage>
</organism>
<protein>
    <recommendedName>
        <fullName evidence="4">AG1 protein</fullName>
    </recommendedName>
</protein>
<evidence type="ECO:0008006" key="4">
    <source>
        <dbReference type="Google" id="ProtNLM"/>
    </source>
</evidence>
<keyword evidence="3" id="KW-1185">Reference proteome</keyword>
<proteinExistence type="predicted"/>
<evidence type="ECO:0000256" key="1">
    <source>
        <dbReference type="SAM" id="MobiDB-lite"/>
    </source>
</evidence>